<dbReference type="SUPFAM" id="SSF53335">
    <property type="entry name" value="S-adenosyl-L-methionine-dependent methyltransferases"/>
    <property type="match status" value="1"/>
</dbReference>
<keyword evidence="1" id="KW-0489">Methyltransferase</keyword>
<dbReference type="Gene3D" id="3.40.50.150">
    <property type="entry name" value="Vaccinia Virus protein VP39"/>
    <property type="match status" value="1"/>
</dbReference>
<gene>
    <name evidence="1" type="ORF">C2L65_12125</name>
</gene>
<dbReference type="InterPro" id="IPR029063">
    <property type="entry name" value="SAM-dependent_MTases_sf"/>
</dbReference>
<organism evidence="1 2">
    <name type="scientific">Paraburkholderia terrae</name>
    <dbReference type="NCBI Taxonomy" id="311230"/>
    <lineage>
        <taxon>Bacteria</taxon>
        <taxon>Pseudomonadati</taxon>
        <taxon>Pseudomonadota</taxon>
        <taxon>Betaproteobacteria</taxon>
        <taxon>Burkholderiales</taxon>
        <taxon>Burkholderiaceae</taxon>
        <taxon>Paraburkholderia</taxon>
    </lineage>
</organism>
<dbReference type="Proteomes" id="UP000243502">
    <property type="component" value="Chromosome 1"/>
</dbReference>
<evidence type="ECO:0000313" key="2">
    <source>
        <dbReference type="Proteomes" id="UP000243502"/>
    </source>
</evidence>
<dbReference type="AlphaFoldDB" id="A0A2I8ENL4"/>
<accession>A0A2I8ENL4</accession>
<sequence>MFVFHHLDRAGVLKEGNRGIGFGVGQERLPAVFANRGVTVLATDAPSEIGVSSGWTETGQHSDSLAELKFPKIVPDAVFDAKVSHRFCDMNAISDDLTGFDFTWSCCSFEHLGSLEAGLQFVINSVEKSLKPGGVAVHTTEFNLSSNDDTIEEGHTVLYRHRDLEELVERLRKAGHEVQPFIVAPDSHFLDFHVDLPPYADAPHLKIKFGQHVTTSAGIVVRKKH</sequence>
<dbReference type="OrthoDB" id="2548453at2"/>
<dbReference type="EMBL" id="CP026111">
    <property type="protein sequence ID" value="AUT61213.1"/>
    <property type="molecule type" value="Genomic_DNA"/>
</dbReference>
<proteinExistence type="predicted"/>
<name>A0A2I8ENL4_9BURK</name>
<dbReference type="GO" id="GO:0008168">
    <property type="term" value="F:methyltransferase activity"/>
    <property type="evidence" value="ECO:0007669"/>
    <property type="project" value="UniProtKB-KW"/>
</dbReference>
<evidence type="ECO:0000313" key="1">
    <source>
        <dbReference type="EMBL" id="AUT61213.1"/>
    </source>
</evidence>
<dbReference type="KEGG" id="pter:C2L65_12125"/>
<protein>
    <submittedName>
        <fullName evidence="1">SAM-dependent methyltransferase</fullName>
    </submittedName>
</protein>
<dbReference type="GO" id="GO:0032259">
    <property type="term" value="P:methylation"/>
    <property type="evidence" value="ECO:0007669"/>
    <property type="project" value="UniProtKB-KW"/>
</dbReference>
<reference evidence="1 2" key="1">
    <citation type="submission" date="2018-01" db="EMBL/GenBank/DDBJ databases">
        <title>Species boundaries and ecological features among Paraburkholderia terrae DSMZ17804T, P. hospita DSMZ17164T and P. caribensis DSMZ13236T.</title>
        <authorList>
            <person name="Pratama A.A."/>
        </authorList>
    </citation>
    <scope>NUCLEOTIDE SEQUENCE [LARGE SCALE GENOMIC DNA]</scope>
    <source>
        <strain evidence="1 2">DSM 17804</strain>
    </source>
</reference>
<keyword evidence="1" id="KW-0808">Transferase</keyword>